<protein>
    <recommendedName>
        <fullName evidence="3">Novel STAND NTPase 1 domain-containing protein</fullName>
    </recommendedName>
</protein>
<evidence type="ECO:0000313" key="5">
    <source>
        <dbReference type="Proteomes" id="UP001277471"/>
    </source>
</evidence>
<name>A0ABU4P8K8_AZOBR</name>
<dbReference type="SUPFAM" id="SSF52540">
    <property type="entry name" value="P-loop containing nucleoside triphosphate hydrolases"/>
    <property type="match status" value="1"/>
</dbReference>
<feature type="domain" description="Novel STAND NTPase 1" evidence="3">
    <location>
        <begin position="21"/>
        <end position="491"/>
    </location>
</feature>
<dbReference type="EMBL" id="JAWXYC010000004">
    <property type="protein sequence ID" value="MDX5952839.1"/>
    <property type="molecule type" value="Genomic_DNA"/>
</dbReference>
<comment type="caution">
    <text evidence="4">The sequence shown here is derived from an EMBL/GenBank/DDBJ whole genome shotgun (WGS) entry which is preliminary data.</text>
</comment>
<sequence>MSHSLKLRQPGKSFFIWPSEPYKGLNYYTGMDAPLFTEREDEVEDCAVILGEYSTRLLLLHGRTGTGKSSFLRAGLVPKLEEQASRFYFLRESGNHIDPIFVRCTNDPISRLQQALRRAYYGDPILAGVGDDCRRRMADALWPGFIQSKKELADSVLQAISAVSSMLPQTLVLVIDQCEEIFTLQNLADPQSRRSAFVYFLEECCLRSFDVKVILALRTEYYGQFCDSFRVNPTLRITSSPRVGFEQFMLLGLHDKKSIVSVILRPTSDVQIGAYGSPKNVYEFSYAPGVADKIAEDLLVTYGESSILPVLQIVSKDLYKRAKLEGGDCLVTMAKYRNLGGVGGSLDNYIDEALKEVLSNTASGVIDSQQITKWRRVLSMLVARHEGGAITSIIEDEKELISISRQEGITGDHQKILEALSDDQWRLLRQIVTFDEDSEQDGDHRSCVETRRDYSLGHDAIAIALYHWSEAEAKVERERTLLEEQAALERKKIEEKSAEELKRVERRNNEEMERAKRQFRALKWTTAWVGTVLALLLLIVFWQATAKRNEFVRKAVSISQADQTPDFRRRILLLLTSLSRADGLWKVLVPSGQTTERLRSILLSSPVSGGAFEAIGLSKDGRQLALLDKSGAVKVQIMGERDSVIAGQIPSDMLSANMRWHSPAVGFVHGFDKPVAVANGRFAFWSEGKYRSVLLGQIMPSWGVEPSRPFVEIAAGSIRFTYWLRSNGADDEYRIYVVRPQITSDDSIKPMENSTPIIIPVTAGSSWPALAARSSLAAVIARPSRGSAAQRQLEIIDLQSGRLDGPLVFDSDGPRRDGATEVDPPRLLAIAEDGRGILVRRERGLLNMLRYEDGVISPASNIELPENLQEFWRPRGFSTSLVGAAVKASDRTEAWNFAWLSPSRVVHVHVDDERIVDTRELLSGLDGGTRISYSDDGNYIVLINRGWASESHYRVWNLSKDREVAINRIVDSGVYDDIFHESCEVARIAGDPTFSKLERAIWVGDDPTDPCLSYKRQGRQ</sequence>
<dbReference type="InterPro" id="IPR049052">
    <property type="entry name" value="nSTAND1"/>
</dbReference>
<dbReference type="GeneID" id="56450037"/>
<evidence type="ECO:0000313" key="4">
    <source>
        <dbReference type="EMBL" id="MDX5952839.1"/>
    </source>
</evidence>
<gene>
    <name evidence="4" type="ORF">SIM66_16805</name>
</gene>
<dbReference type="RefSeq" id="WP_137165160.1">
    <property type="nucleotide sequence ID" value="NZ_CP012914.1"/>
</dbReference>
<evidence type="ECO:0000256" key="1">
    <source>
        <dbReference type="SAM" id="Coils"/>
    </source>
</evidence>
<keyword evidence="5" id="KW-1185">Reference proteome</keyword>
<organism evidence="4 5">
    <name type="scientific">Azospirillum brasilense</name>
    <dbReference type="NCBI Taxonomy" id="192"/>
    <lineage>
        <taxon>Bacteria</taxon>
        <taxon>Pseudomonadati</taxon>
        <taxon>Pseudomonadota</taxon>
        <taxon>Alphaproteobacteria</taxon>
        <taxon>Rhodospirillales</taxon>
        <taxon>Azospirillaceae</taxon>
        <taxon>Azospirillum</taxon>
    </lineage>
</organism>
<accession>A0ABU4P8K8</accession>
<feature type="coiled-coil region" evidence="1">
    <location>
        <begin position="479"/>
        <end position="518"/>
    </location>
</feature>
<keyword evidence="1" id="KW-0175">Coiled coil</keyword>
<evidence type="ECO:0000256" key="2">
    <source>
        <dbReference type="SAM" id="Phobius"/>
    </source>
</evidence>
<dbReference type="Proteomes" id="UP001277471">
    <property type="component" value="Unassembled WGS sequence"/>
</dbReference>
<keyword evidence="2" id="KW-0812">Transmembrane</keyword>
<dbReference type="InterPro" id="IPR027417">
    <property type="entry name" value="P-loop_NTPase"/>
</dbReference>
<dbReference type="Pfam" id="PF20703">
    <property type="entry name" value="nSTAND1"/>
    <property type="match status" value="1"/>
</dbReference>
<feature type="transmembrane region" description="Helical" evidence="2">
    <location>
        <begin position="521"/>
        <end position="542"/>
    </location>
</feature>
<keyword evidence="2" id="KW-0472">Membrane</keyword>
<dbReference type="Gene3D" id="3.40.50.300">
    <property type="entry name" value="P-loop containing nucleotide triphosphate hydrolases"/>
    <property type="match status" value="1"/>
</dbReference>
<proteinExistence type="predicted"/>
<keyword evidence="2" id="KW-1133">Transmembrane helix</keyword>
<reference evidence="4 5" key="1">
    <citation type="submission" date="2023-11" db="EMBL/GenBank/DDBJ databases">
        <title>MicrobeMod: A computational toolkit for identifying prokaryotic methylation and restriction-modification with nanopore sequencing.</title>
        <authorList>
            <person name="Crits-Christoph A."/>
            <person name="Kang S.C."/>
            <person name="Lee H."/>
            <person name="Ostrov N."/>
        </authorList>
    </citation>
    <scope>NUCLEOTIDE SEQUENCE [LARGE SCALE GENOMIC DNA]</scope>
    <source>
        <strain evidence="4 5">ATCC 29145</strain>
    </source>
</reference>
<evidence type="ECO:0000259" key="3">
    <source>
        <dbReference type="Pfam" id="PF20703"/>
    </source>
</evidence>